<dbReference type="EMBL" id="VSSQ01050670">
    <property type="protein sequence ID" value="MPN04751.1"/>
    <property type="molecule type" value="Genomic_DNA"/>
</dbReference>
<comment type="caution">
    <text evidence="1">The sequence shown here is derived from an EMBL/GenBank/DDBJ whole genome shotgun (WGS) entry which is preliminary data.</text>
</comment>
<proteinExistence type="predicted"/>
<evidence type="ECO:0000313" key="1">
    <source>
        <dbReference type="EMBL" id="MPN04751.1"/>
    </source>
</evidence>
<name>A0A645ERW3_9ZZZZ</name>
<protein>
    <submittedName>
        <fullName evidence="1">Uncharacterized protein</fullName>
    </submittedName>
</protein>
<accession>A0A645ERW3</accession>
<gene>
    <name evidence="1" type="ORF">SDC9_151998</name>
</gene>
<sequence>MNEKILQRKLKANRIEAFFKTMETSDIITEFDEGLWNATVDTMTVYSKKKIVLRLKDGTEIEWHI</sequence>
<reference evidence="1" key="1">
    <citation type="submission" date="2019-08" db="EMBL/GenBank/DDBJ databases">
        <authorList>
            <person name="Kucharzyk K."/>
            <person name="Murdoch R.W."/>
            <person name="Higgins S."/>
            <person name="Loffler F."/>
        </authorList>
    </citation>
    <scope>NUCLEOTIDE SEQUENCE</scope>
</reference>
<organism evidence="1">
    <name type="scientific">bioreactor metagenome</name>
    <dbReference type="NCBI Taxonomy" id="1076179"/>
    <lineage>
        <taxon>unclassified sequences</taxon>
        <taxon>metagenomes</taxon>
        <taxon>ecological metagenomes</taxon>
    </lineage>
</organism>
<dbReference type="AlphaFoldDB" id="A0A645ERW3"/>